<reference evidence="12" key="1">
    <citation type="submission" date="2018-06" db="EMBL/GenBank/DDBJ databases">
        <authorList>
            <person name="Zhirakovskaya E."/>
        </authorList>
    </citation>
    <scope>NUCLEOTIDE SEQUENCE</scope>
</reference>
<comment type="subunit">
    <text evidence="4">Homotetramer.</text>
</comment>
<dbReference type="InterPro" id="IPR006549">
    <property type="entry name" value="HAD-SF_hydro_IIIA"/>
</dbReference>
<dbReference type="EMBL" id="UOFT01000054">
    <property type="protein sequence ID" value="VAW96865.1"/>
    <property type="molecule type" value="Genomic_DNA"/>
</dbReference>
<dbReference type="InterPro" id="IPR050793">
    <property type="entry name" value="CMP-NeuNAc_synthase"/>
</dbReference>
<keyword evidence="10" id="KW-0448">Lipopolysaccharide biosynthesis</keyword>
<dbReference type="Gene3D" id="3.40.50.1000">
    <property type="entry name" value="HAD superfamily/HAD-like"/>
    <property type="match status" value="1"/>
</dbReference>
<organism evidence="12">
    <name type="scientific">hydrothermal vent metagenome</name>
    <dbReference type="NCBI Taxonomy" id="652676"/>
    <lineage>
        <taxon>unclassified sequences</taxon>
        <taxon>metagenomes</taxon>
        <taxon>ecological metagenomes</taxon>
    </lineage>
</organism>
<keyword evidence="7" id="KW-0479">Metal-binding</keyword>
<sequence>MKEILQRAKKVKLVVFDVDGVLTDGSLFYGDNGEEYKAFYAKDGLGMKLLMRTGVQIGIITARNSSLVKHRMDSLGIDHLYQGRLDKLNAFDDLLNKLNLHYEQTAFVGDDVVDLPVMNKVGLSITVKDAHPLVVAQAHWQTPLNGGRGAARNVCELIMQAQNTLEEQLHSFSK</sequence>
<dbReference type="NCBIfam" id="TIGR01662">
    <property type="entry name" value="HAD-SF-IIIA"/>
    <property type="match status" value="1"/>
</dbReference>
<protein>
    <recommendedName>
        <fullName evidence="6">3-deoxy-D-manno-octulosonate 8-phosphate phosphatase KdsC</fullName>
        <ecNumber evidence="5">3.1.3.45</ecNumber>
    </recommendedName>
    <alternativeName>
        <fullName evidence="11">KDO 8-P phosphatase</fullName>
    </alternativeName>
</protein>
<dbReference type="Pfam" id="PF08282">
    <property type="entry name" value="Hydrolase_3"/>
    <property type="match status" value="1"/>
</dbReference>
<evidence type="ECO:0000313" key="12">
    <source>
        <dbReference type="EMBL" id="VAW96865.1"/>
    </source>
</evidence>
<evidence type="ECO:0000256" key="6">
    <source>
        <dbReference type="ARBA" id="ARBA00020092"/>
    </source>
</evidence>
<evidence type="ECO:0000256" key="11">
    <source>
        <dbReference type="ARBA" id="ARBA00031051"/>
    </source>
</evidence>
<dbReference type="InterPro" id="IPR010023">
    <property type="entry name" value="KdsC_fam"/>
</dbReference>
<dbReference type="InterPro" id="IPR036412">
    <property type="entry name" value="HAD-like_sf"/>
</dbReference>
<dbReference type="NCBIfam" id="NF007019">
    <property type="entry name" value="PRK09484.1"/>
    <property type="match status" value="1"/>
</dbReference>
<dbReference type="GO" id="GO:0019143">
    <property type="term" value="F:3-deoxy-manno-octulosonate-8-phosphatase activity"/>
    <property type="evidence" value="ECO:0007669"/>
    <property type="project" value="UniProtKB-EC"/>
</dbReference>
<dbReference type="GO" id="GO:0009103">
    <property type="term" value="P:lipopolysaccharide biosynthetic process"/>
    <property type="evidence" value="ECO:0007669"/>
    <property type="project" value="UniProtKB-KW"/>
</dbReference>
<dbReference type="PANTHER" id="PTHR21485">
    <property type="entry name" value="HAD SUPERFAMILY MEMBERS CMAS AND KDSC"/>
    <property type="match status" value="1"/>
</dbReference>
<keyword evidence="8 12" id="KW-0378">Hydrolase</keyword>
<dbReference type="PANTHER" id="PTHR21485:SF6">
    <property type="entry name" value="N-ACYLNEURAMINATE CYTIDYLYLTRANSFERASE-RELATED"/>
    <property type="match status" value="1"/>
</dbReference>
<evidence type="ECO:0000256" key="5">
    <source>
        <dbReference type="ARBA" id="ARBA00013066"/>
    </source>
</evidence>
<comment type="cofactor">
    <cofactor evidence="2">
        <name>Mg(2+)</name>
        <dbReference type="ChEBI" id="CHEBI:18420"/>
    </cofactor>
</comment>
<dbReference type="PIRSF" id="PIRSF006118">
    <property type="entry name" value="KDO8-P_Ptase"/>
    <property type="match status" value="1"/>
</dbReference>
<dbReference type="GO" id="GO:0008781">
    <property type="term" value="F:N-acylneuraminate cytidylyltransferase activity"/>
    <property type="evidence" value="ECO:0007669"/>
    <property type="project" value="TreeGrafter"/>
</dbReference>
<evidence type="ECO:0000256" key="7">
    <source>
        <dbReference type="ARBA" id="ARBA00022723"/>
    </source>
</evidence>
<evidence type="ECO:0000256" key="1">
    <source>
        <dbReference type="ARBA" id="ARBA00000898"/>
    </source>
</evidence>
<proteinExistence type="inferred from homology"/>
<dbReference type="GO" id="GO:0046872">
    <property type="term" value="F:metal ion binding"/>
    <property type="evidence" value="ECO:0007669"/>
    <property type="project" value="UniProtKB-KW"/>
</dbReference>
<dbReference type="SFLD" id="SFLDS00003">
    <property type="entry name" value="Haloacid_Dehalogenase"/>
    <property type="match status" value="1"/>
</dbReference>
<evidence type="ECO:0000256" key="10">
    <source>
        <dbReference type="ARBA" id="ARBA00022985"/>
    </source>
</evidence>
<dbReference type="EC" id="3.1.3.45" evidence="5"/>
<comment type="similarity">
    <text evidence="3">Belongs to the KdsC family.</text>
</comment>
<dbReference type="SUPFAM" id="SSF56784">
    <property type="entry name" value="HAD-like"/>
    <property type="match status" value="1"/>
</dbReference>
<dbReference type="SFLD" id="SFLDG01138">
    <property type="entry name" value="C1.6.2:_Deoxy-d-mannose-octulo"/>
    <property type="match status" value="1"/>
</dbReference>
<dbReference type="CDD" id="cd01630">
    <property type="entry name" value="HAD_KDO-like"/>
    <property type="match status" value="1"/>
</dbReference>
<evidence type="ECO:0000256" key="4">
    <source>
        <dbReference type="ARBA" id="ARBA00011881"/>
    </source>
</evidence>
<keyword evidence="9" id="KW-0460">Magnesium</keyword>
<gene>
    <name evidence="12" type="ORF">MNBD_GAMMA23-1352</name>
</gene>
<name>A0A3B0ZTI9_9ZZZZ</name>
<evidence type="ECO:0000256" key="2">
    <source>
        <dbReference type="ARBA" id="ARBA00001946"/>
    </source>
</evidence>
<dbReference type="FunFam" id="3.40.50.1000:FF:000029">
    <property type="entry name" value="3-deoxy-D-manno-octulosonate 8-phosphate phosphatase KdsC"/>
    <property type="match status" value="1"/>
</dbReference>
<comment type="catalytic activity">
    <reaction evidence="1">
        <text>3-deoxy-alpha-D-manno-2-octulosonate-8-phosphate + H2O = 3-deoxy-alpha-D-manno-oct-2-ulosonate + phosphate</text>
        <dbReference type="Rhea" id="RHEA:11500"/>
        <dbReference type="ChEBI" id="CHEBI:15377"/>
        <dbReference type="ChEBI" id="CHEBI:43474"/>
        <dbReference type="ChEBI" id="CHEBI:85985"/>
        <dbReference type="ChEBI" id="CHEBI:85986"/>
        <dbReference type="EC" id="3.1.3.45"/>
    </reaction>
</comment>
<dbReference type="AlphaFoldDB" id="A0A3B0ZTI9"/>
<evidence type="ECO:0000256" key="8">
    <source>
        <dbReference type="ARBA" id="ARBA00022801"/>
    </source>
</evidence>
<accession>A0A3B0ZTI9</accession>
<evidence type="ECO:0000256" key="9">
    <source>
        <dbReference type="ARBA" id="ARBA00022842"/>
    </source>
</evidence>
<dbReference type="InterPro" id="IPR023214">
    <property type="entry name" value="HAD_sf"/>
</dbReference>
<dbReference type="NCBIfam" id="TIGR01670">
    <property type="entry name" value="KdsC-phosphatas"/>
    <property type="match status" value="1"/>
</dbReference>
<evidence type="ECO:0000256" key="3">
    <source>
        <dbReference type="ARBA" id="ARBA00005893"/>
    </source>
</evidence>
<dbReference type="SFLD" id="SFLDG01136">
    <property type="entry name" value="C1.6:_Phosphoserine_Phosphatas"/>
    <property type="match status" value="1"/>
</dbReference>